<dbReference type="Pfam" id="PF02737">
    <property type="entry name" value="3HCDH_N"/>
    <property type="match status" value="1"/>
</dbReference>
<dbReference type="GO" id="GO:0006635">
    <property type="term" value="P:fatty acid beta-oxidation"/>
    <property type="evidence" value="ECO:0007669"/>
    <property type="project" value="UniProtKB-UniPathway"/>
</dbReference>
<organism evidence="10 11">
    <name type="scientific">Dethiosulfatibacter aminovorans DSM 17477</name>
    <dbReference type="NCBI Taxonomy" id="1121476"/>
    <lineage>
        <taxon>Bacteria</taxon>
        <taxon>Bacillati</taxon>
        <taxon>Bacillota</taxon>
        <taxon>Tissierellia</taxon>
        <taxon>Dethiosulfatibacter</taxon>
    </lineage>
</organism>
<keyword evidence="11" id="KW-1185">Reference proteome</keyword>
<dbReference type="Gene3D" id="3.90.226.10">
    <property type="entry name" value="2-enoyl-CoA Hydratase, Chain A, domain 1"/>
    <property type="match status" value="1"/>
</dbReference>
<evidence type="ECO:0000256" key="2">
    <source>
        <dbReference type="ARBA" id="ARBA00009463"/>
    </source>
</evidence>
<keyword evidence="5" id="KW-0560">Oxidoreductase</keyword>
<evidence type="ECO:0000256" key="5">
    <source>
        <dbReference type="ARBA" id="ARBA00023002"/>
    </source>
</evidence>
<dbReference type="PROSITE" id="PS51351">
    <property type="entry name" value="TFIIE_BETA_C"/>
    <property type="match status" value="1"/>
</dbReference>
<evidence type="ECO:0000313" key="10">
    <source>
        <dbReference type="EMBL" id="SHJ80734.1"/>
    </source>
</evidence>
<dbReference type="Pfam" id="PF00378">
    <property type="entry name" value="ECH_1"/>
    <property type="match status" value="1"/>
</dbReference>
<reference evidence="10 11" key="1">
    <citation type="submission" date="2016-11" db="EMBL/GenBank/DDBJ databases">
        <authorList>
            <person name="Jaros S."/>
            <person name="Januszkiewicz K."/>
            <person name="Wedrychowicz H."/>
        </authorList>
    </citation>
    <scope>NUCLEOTIDE SEQUENCE [LARGE SCALE GENOMIC DNA]</scope>
    <source>
        <strain evidence="10 11">DSM 17477</strain>
    </source>
</reference>
<comment type="similarity">
    <text evidence="2">Belongs to the 3-hydroxyacyl-CoA dehydrogenase family.</text>
</comment>
<dbReference type="GO" id="GO:0006367">
    <property type="term" value="P:transcription initiation at RNA polymerase II promoter"/>
    <property type="evidence" value="ECO:0007669"/>
    <property type="project" value="InterPro"/>
</dbReference>
<keyword evidence="7" id="KW-0443">Lipid metabolism</keyword>
<dbReference type="GO" id="GO:0070403">
    <property type="term" value="F:NAD+ binding"/>
    <property type="evidence" value="ECO:0007669"/>
    <property type="project" value="InterPro"/>
</dbReference>
<dbReference type="InterPro" id="IPR029045">
    <property type="entry name" value="ClpP/crotonase-like_dom_sf"/>
</dbReference>
<dbReference type="UniPathway" id="UPA00659"/>
<proteinExistence type="inferred from homology"/>
<dbReference type="STRING" id="1121476.SAMN02745751_03420"/>
<evidence type="ECO:0000256" key="3">
    <source>
        <dbReference type="ARBA" id="ARBA00022832"/>
    </source>
</evidence>
<dbReference type="SUPFAM" id="SSF51735">
    <property type="entry name" value="NAD(P)-binding Rossmann-fold domains"/>
    <property type="match status" value="1"/>
</dbReference>
<dbReference type="SUPFAM" id="SSF48179">
    <property type="entry name" value="6-phosphogluconate dehydrogenase C-terminal domain-like"/>
    <property type="match status" value="2"/>
</dbReference>
<dbReference type="InterPro" id="IPR008927">
    <property type="entry name" value="6-PGluconate_DH-like_C_sf"/>
</dbReference>
<evidence type="ECO:0000313" key="11">
    <source>
        <dbReference type="Proteomes" id="UP000184052"/>
    </source>
</evidence>
<dbReference type="InterPro" id="IPR036291">
    <property type="entry name" value="NAD(P)-bd_dom_sf"/>
</dbReference>
<evidence type="ECO:0000256" key="8">
    <source>
        <dbReference type="ARBA" id="ARBA00049556"/>
    </source>
</evidence>
<dbReference type="PANTHER" id="PTHR48075">
    <property type="entry name" value="3-HYDROXYACYL-COA DEHYDROGENASE FAMILY PROTEIN"/>
    <property type="match status" value="1"/>
</dbReference>
<dbReference type="PANTHER" id="PTHR48075:SF7">
    <property type="entry name" value="3-HYDROXYACYL-COA DEHYDROGENASE-RELATED"/>
    <property type="match status" value="1"/>
</dbReference>
<dbReference type="CDD" id="cd06558">
    <property type="entry name" value="crotonase-like"/>
    <property type="match status" value="1"/>
</dbReference>
<dbReference type="GO" id="GO:0003857">
    <property type="term" value="F:(3S)-3-hydroxyacyl-CoA dehydrogenase (NAD+) activity"/>
    <property type="evidence" value="ECO:0007669"/>
    <property type="project" value="UniProtKB-EC"/>
</dbReference>
<accession>A0A1M6MBD6</accession>
<dbReference type="Gene3D" id="1.10.1040.50">
    <property type="match status" value="1"/>
</dbReference>
<dbReference type="RefSeq" id="WP_073050773.1">
    <property type="nucleotide sequence ID" value="NZ_FQZL01000040.1"/>
</dbReference>
<protein>
    <submittedName>
        <fullName evidence="10">3-hydroxyacyl-CoA dehydrogenase</fullName>
    </submittedName>
</protein>
<dbReference type="AlphaFoldDB" id="A0A1M6MBD6"/>
<dbReference type="EMBL" id="FQZL01000040">
    <property type="protein sequence ID" value="SHJ80734.1"/>
    <property type="molecule type" value="Genomic_DNA"/>
</dbReference>
<evidence type="ECO:0000256" key="4">
    <source>
        <dbReference type="ARBA" id="ARBA00022963"/>
    </source>
</evidence>
<keyword evidence="6" id="KW-0520">NAD</keyword>
<gene>
    <name evidence="10" type="ORF">SAMN02745751_03420</name>
</gene>
<dbReference type="Pfam" id="PF00725">
    <property type="entry name" value="3HCDH"/>
    <property type="match status" value="1"/>
</dbReference>
<evidence type="ECO:0000256" key="1">
    <source>
        <dbReference type="ARBA" id="ARBA00005005"/>
    </source>
</evidence>
<dbReference type="SUPFAM" id="SSF52096">
    <property type="entry name" value="ClpP/crotonase"/>
    <property type="match status" value="1"/>
</dbReference>
<comment type="catalytic activity">
    <reaction evidence="8">
        <text>a (3S)-3-hydroxyacyl-CoA + NAD(+) = a 3-oxoacyl-CoA + NADH + H(+)</text>
        <dbReference type="Rhea" id="RHEA:22432"/>
        <dbReference type="ChEBI" id="CHEBI:15378"/>
        <dbReference type="ChEBI" id="CHEBI:57318"/>
        <dbReference type="ChEBI" id="CHEBI:57540"/>
        <dbReference type="ChEBI" id="CHEBI:57945"/>
        <dbReference type="ChEBI" id="CHEBI:90726"/>
        <dbReference type="EC" id="1.1.1.35"/>
    </reaction>
</comment>
<keyword evidence="4" id="KW-0442">Lipid degradation</keyword>
<evidence type="ECO:0000259" key="9">
    <source>
        <dbReference type="PROSITE" id="PS51351"/>
    </source>
</evidence>
<keyword evidence="3" id="KW-0276">Fatty acid metabolism</keyword>
<dbReference type="InterPro" id="IPR001753">
    <property type="entry name" value="Enoyl-CoA_hydra/iso"/>
</dbReference>
<dbReference type="InterPro" id="IPR003166">
    <property type="entry name" value="TFIIE_bsu_DNA-bd"/>
</dbReference>
<dbReference type="Gene3D" id="3.40.50.720">
    <property type="entry name" value="NAD(P)-binding Rossmann-like Domain"/>
    <property type="match status" value="1"/>
</dbReference>
<dbReference type="InterPro" id="IPR006108">
    <property type="entry name" value="3HC_DH_C"/>
</dbReference>
<comment type="pathway">
    <text evidence="1">Lipid metabolism; fatty acid beta-oxidation.</text>
</comment>
<dbReference type="InterPro" id="IPR006176">
    <property type="entry name" value="3-OHacyl-CoA_DH_NAD-bd"/>
</dbReference>
<feature type="domain" description="TFIIE beta" evidence="9">
    <location>
        <begin position="245"/>
        <end position="332"/>
    </location>
</feature>
<name>A0A1M6MBD6_9FIRM</name>
<evidence type="ECO:0000256" key="6">
    <source>
        <dbReference type="ARBA" id="ARBA00023027"/>
    </source>
</evidence>
<dbReference type="Proteomes" id="UP000184052">
    <property type="component" value="Unassembled WGS sequence"/>
</dbReference>
<sequence length="784" mass="87989">MYDIKKAAVIGSGVMGGAIAAHLANAGIKVVLLDIIPNKLSDEEKEKGLTLDCEQVRNRIVMKAKERIEHKKSMMLYTKSSTHLIQYGNLEDDLDLLKEVDWVIEVIIEDINIKESLYKKVSPYIKEDALLSSNTSGISINEMSEVLPEKLKERFFGTHFFNPVRFMKLIEMIPSKYTNREALDYMTEFCENKLGKGVVIAKDTPGFIANRIGAVSTMIGIQKMNEFEMNFEEVDALTGTVIGRPKTGTFRLYDMVGIDTIVKLASYLKSHTSDEHEKGILTLPDYFNEIVEKGLIGDKAKQGFYKKIKKPKRETLTLDTSTFEYRPKKNVGFDLLSEVKKGKSLEKKLNTAVYSEDKAGEFVWNVVKESLLFVGKLIPEVADDVKAIDDAMKWGYNWEIGPFELWDMIGVNKSVGKMKAEGEKIPEFVAELLESGKEKFYEDKEFKLQNKKISPAMLLNKGNVVLKSDVGSLIDLEDDVAGFVLHSPNNTVNDEVIDSVYNALDEVKKNYKGMVFASSGNNFCVGANLQFVLNNAMEKKWGMLEKTVKDFQDMNMAIKYFDKPIVAAPFGMTLGGGAEITLHSSKVRAFAETYMGLVEIGVGILPAGGGTKELYLKLTENISDNKTIDLSPFIQKAFDLITTGKVSGSAPDAKQLGLLQNTDAIAMNKDYQLFKAKKDVLELADTFMPKNLHRQYRVGGEGAFTLLKYMAYQMCEGKFISEYDKHVVNKIAYVISGGEVMDNSFVSEQYLLDLELEAFMSLVGEKKTQERMEYMIKTGKTLRN</sequence>
<evidence type="ECO:0000256" key="7">
    <source>
        <dbReference type="ARBA" id="ARBA00023098"/>
    </source>
</evidence>